<dbReference type="EMBL" id="CP001629">
    <property type="protein sequence ID" value="ACU90100.1"/>
    <property type="molecule type" value="Genomic_DNA"/>
</dbReference>
<accession>C7LND1</accession>
<keyword evidence="8" id="KW-1185">Reference proteome</keyword>
<dbReference type="InterPro" id="IPR004839">
    <property type="entry name" value="Aminotransferase_I/II_large"/>
</dbReference>
<dbReference type="GO" id="GO:0006520">
    <property type="term" value="P:amino acid metabolic process"/>
    <property type="evidence" value="ECO:0007669"/>
    <property type="project" value="InterPro"/>
</dbReference>
<organism evidence="7 8">
    <name type="scientific">Desulfomicrobium baculatum (strain DSM 4028 / VKM B-1378 / X)</name>
    <name type="common">Desulfovibrio baculatus</name>
    <dbReference type="NCBI Taxonomy" id="525897"/>
    <lineage>
        <taxon>Bacteria</taxon>
        <taxon>Pseudomonadati</taxon>
        <taxon>Thermodesulfobacteriota</taxon>
        <taxon>Desulfovibrionia</taxon>
        <taxon>Desulfovibrionales</taxon>
        <taxon>Desulfomicrobiaceae</taxon>
        <taxon>Desulfomicrobium</taxon>
    </lineage>
</organism>
<sequence length="398" mass="43374">MHIADRISRLGTETAFAVAARAAAHKAAGHEVFPFHLGDMNIPTPANVMEAACRAMRAGKTGYCPSPGIPELRDALALDVNAARGTSYAMENVAIQPGGKPVIGKFIMACMNPGEEVLYPNPGYPIYESQIEYHGGVAVPYRYLRDTSGFHIDLDHLQSLITPRTRAIIINDLQNPLGAQCSDAERNRLAELAMRHDLAVLLDEAYFDIRYGGKSVSLASIPGMAERSVILYTFSKKFAMTGWRLGAAIGPREIIDVVAKLNVNDESCSNHFVQHGALEGLTGDQSGPLAILSTLKERRDAAVELLNSMSGVDCPSPEATFYLFPEVTELMSRKGFTDDYASFAEDILVKTGVSLCTRLHFGRPLHGEERRFIRLAYSGIDVDGIRKGLLALKTYAAQ</sequence>
<dbReference type="PANTHER" id="PTHR46383:SF1">
    <property type="entry name" value="ASPARTATE AMINOTRANSFERASE"/>
    <property type="match status" value="1"/>
</dbReference>
<dbReference type="GO" id="GO:0008483">
    <property type="term" value="F:transaminase activity"/>
    <property type="evidence" value="ECO:0007669"/>
    <property type="project" value="UniProtKB-KW"/>
</dbReference>
<dbReference type="PANTHER" id="PTHR46383">
    <property type="entry name" value="ASPARTATE AMINOTRANSFERASE"/>
    <property type="match status" value="1"/>
</dbReference>
<dbReference type="InterPro" id="IPR015422">
    <property type="entry name" value="PyrdxlP-dep_Trfase_small"/>
</dbReference>
<dbReference type="InterPro" id="IPR015421">
    <property type="entry name" value="PyrdxlP-dep_Trfase_major"/>
</dbReference>
<dbReference type="GO" id="GO:0030170">
    <property type="term" value="F:pyridoxal phosphate binding"/>
    <property type="evidence" value="ECO:0007669"/>
    <property type="project" value="InterPro"/>
</dbReference>
<evidence type="ECO:0000256" key="2">
    <source>
        <dbReference type="ARBA" id="ARBA00007441"/>
    </source>
</evidence>
<dbReference type="InterPro" id="IPR015424">
    <property type="entry name" value="PyrdxlP-dep_Trfase"/>
</dbReference>
<dbReference type="HOGENOM" id="CLU_017584_4_3_7"/>
<comment type="similarity">
    <text evidence="2">Belongs to the class-I pyridoxal-phosphate-dependent aminotransferase family.</text>
</comment>
<evidence type="ECO:0000256" key="5">
    <source>
        <dbReference type="ARBA" id="ARBA00022898"/>
    </source>
</evidence>
<dbReference type="InterPro" id="IPR050596">
    <property type="entry name" value="AspAT/PAT-like"/>
</dbReference>
<name>C7LND1_DESBD</name>
<comment type="cofactor">
    <cofactor evidence="1">
        <name>pyridoxal 5'-phosphate</name>
        <dbReference type="ChEBI" id="CHEBI:597326"/>
    </cofactor>
</comment>
<dbReference type="Gene3D" id="3.40.640.10">
    <property type="entry name" value="Type I PLP-dependent aspartate aminotransferase-like (Major domain)"/>
    <property type="match status" value="1"/>
</dbReference>
<dbReference type="SUPFAM" id="SSF53383">
    <property type="entry name" value="PLP-dependent transferases"/>
    <property type="match status" value="1"/>
</dbReference>
<proteinExistence type="inferred from homology"/>
<evidence type="ECO:0000256" key="1">
    <source>
        <dbReference type="ARBA" id="ARBA00001933"/>
    </source>
</evidence>
<evidence type="ECO:0000256" key="4">
    <source>
        <dbReference type="ARBA" id="ARBA00022679"/>
    </source>
</evidence>
<dbReference type="OrthoDB" id="9804474at2"/>
<keyword evidence="4 7" id="KW-0808">Transferase</keyword>
<keyword evidence="3 7" id="KW-0032">Aminotransferase</keyword>
<dbReference type="eggNOG" id="COG0436">
    <property type="taxonomic scope" value="Bacteria"/>
</dbReference>
<evidence type="ECO:0000313" key="7">
    <source>
        <dbReference type="EMBL" id="ACU90100.1"/>
    </source>
</evidence>
<dbReference type="Pfam" id="PF00155">
    <property type="entry name" value="Aminotran_1_2"/>
    <property type="match status" value="1"/>
</dbReference>
<dbReference type="AlphaFoldDB" id="C7LND1"/>
<evidence type="ECO:0000259" key="6">
    <source>
        <dbReference type="Pfam" id="PF00155"/>
    </source>
</evidence>
<evidence type="ECO:0000256" key="3">
    <source>
        <dbReference type="ARBA" id="ARBA00022576"/>
    </source>
</evidence>
<dbReference type="Gene3D" id="3.90.1150.10">
    <property type="entry name" value="Aspartate Aminotransferase, domain 1"/>
    <property type="match status" value="1"/>
</dbReference>
<evidence type="ECO:0000313" key="8">
    <source>
        <dbReference type="Proteomes" id="UP000002216"/>
    </source>
</evidence>
<protein>
    <submittedName>
        <fullName evidence="7">Aminotransferase class I and II</fullName>
    </submittedName>
</protein>
<dbReference type="KEGG" id="dba:Dbac_2014"/>
<dbReference type="RefSeq" id="WP_015774191.1">
    <property type="nucleotide sequence ID" value="NC_013173.1"/>
</dbReference>
<feature type="domain" description="Aminotransferase class I/classII large" evidence="6">
    <location>
        <begin position="38"/>
        <end position="378"/>
    </location>
</feature>
<dbReference type="CDD" id="cd00609">
    <property type="entry name" value="AAT_like"/>
    <property type="match status" value="1"/>
</dbReference>
<dbReference type="Proteomes" id="UP000002216">
    <property type="component" value="Chromosome"/>
</dbReference>
<gene>
    <name evidence="7" type="ordered locus">Dbac_2014</name>
</gene>
<keyword evidence="5" id="KW-0663">Pyridoxal phosphate</keyword>
<reference evidence="7 8" key="1">
    <citation type="journal article" date="2009" name="Stand. Genomic Sci.">
        <title>Complete genome sequence of Desulfomicrobium baculatum type strain (X).</title>
        <authorList>
            <person name="Copeland A."/>
            <person name="Spring S."/>
            <person name="Goker M."/>
            <person name="Schneider S."/>
            <person name="Lapidus A."/>
            <person name="Del Rio T.G."/>
            <person name="Tice H."/>
            <person name="Cheng J.F."/>
            <person name="Chen F."/>
            <person name="Nolan M."/>
            <person name="Bruce D."/>
            <person name="Goodwin L."/>
            <person name="Pitluck S."/>
            <person name="Ivanova N."/>
            <person name="Mavrommatis K."/>
            <person name="Ovchinnikova G."/>
            <person name="Pati A."/>
            <person name="Chen A."/>
            <person name="Palaniappan K."/>
            <person name="Land M."/>
            <person name="Hauser L."/>
            <person name="Chang Y.J."/>
            <person name="Jeffries C.C."/>
            <person name="Meincke L."/>
            <person name="Sims D."/>
            <person name="Brettin T."/>
            <person name="Detter J.C."/>
            <person name="Han C."/>
            <person name="Chain P."/>
            <person name="Bristow J."/>
            <person name="Eisen J.A."/>
            <person name="Markowitz V."/>
            <person name="Hugenholtz P."/>
            <person name="Kyrpides N.C."/>
            <person name="Klenk H.P."/>
            <person name="Lucas S."/>
        </authorList>
    </citation>
    <scope>NUCLEOTIDE SEQUENCE [LARGE SCALE GENOMIC DNA]</scope>
    <source>
        <strain evidence="8">DSM 4028 / VKM B-1378 / X</strain>
    </source>
</reference>
<dbReference type="STRING" id="525897.Dbac_2014"/>